<reference evidence="2 3" key="1">
    <citation type="journal article" date="2011" name="J. Bacteriol.">
        <title>Genome sequence of Brevibacillus laterosporus LMG 15441, a pathogen of invertebrates.</title>
        <authorList>
            <person name="Djukic M."/>
            <person name="Poehlein A."/>
            <person name="Thurmer A."/>
            <person name="Daniel R."/>
        </authorList>
    </citation>
    <scope>NUCLEOTIDE SEQUENCE [LARGE SCALE GENOMIC DNA]</scope>
    <source>
        <strain evidence="2 3">LMG 15441</strain>
    </source>
</reference>
<evidence type="ECO:0000313" key="3">
    <source>
        <dbReference type="Proteomes" id="UP000005850"/>
    </source>
</evidence>
<dbReference type="Proteomes" id="UP000005850">
    <property type="component" value="Chromosome"/>
</dbReference>
<accession>A0A075R842</accession>
<gene>
    <name evidence="2" type="ORF">BRLA_c031310</name>
</gene>
<feature type="region of interest" description="Disordered" evidence="1">
    <location>
        <begin position="1"/>
        <end position="35"/>
    </location>
</feature>
<evidence type="ECO:0000313" key="2">
    <source>
        <dbReference type="EMBL" id="AIG27443.1"/>
    </source>
</evidence>
<dbReference type="HOGENOM" id="CLU_3363700_0_0_9"/>
<organism evidence="2 3">
    <name type="scientific">Brevibacillus laterosporus LMG 15441</name>
    <dbReference type="NCBI Taxonomy" id="1042163"/>
    <lineage>
        <taxon>Bacteria</taxon>
        <taxon>Bacillati</taxon>
        <taxon>Bacillota</taxon>
        <taxon>Bacilli</taxon>
        <taxon>Bacillales</taxon>
        <taxon>Paenibacillaceae</taxon>
        <taxon>Brevibacillus</taxon>
    </lineage>
</organism>
<dbReference type="AlphaFoldDB" id="A0A075R842"/>
<dbReference type="STRING" id="1042163.BRLA_c031310"/>
<evidence type="ECO:0000256" key="1">
    <source>
        <dbReference type="SAM" id="MobiDB-lite"/>
    </source>
</evidence>
<keyword evidence="3" id="KW-1185">Reference proteome</keyword>
<sequence length="35" mass="4002">MTDIHVQPYQTPNARHDTAAQVDQETQTGRYRCLG</sequence>
<proteinExistence type="predicted"/>
<dbReference type="EMBL" id="CP007806">
    <property type="protein sequence ID" value="AIG27443.1"/>
    <property type="molecule type" value="Genomic_DNA"/>
</dbReference>
<name>A0A075R842_BRELA</name>
<dbReference type="KEGG" id="blr:BRLA_c031310"/>
<protein>
    <submittedName>
        <fullName evidence="2">Uncharacterized protein</fullName>
    </submittedName>
</protein>